<evidence type="ECO:0000256" key="4">
    <source>
        <dbReference type="ARBA" id="ARBA00022807"/>
    </source>
</evidence>
<keyword evidence="4" id="KW-0788">Thiol protease</keyword>
<name>A0A1R3G379_COCAP</name>
<dbReference type="Proteomes" id="UP000188268">
    <property type="component" value="Unassembled WGS sequence"/>
</dbReference>
<dbReference type="GO" id="GO:0019784">
    <property type="term" value="F:deNEDDylase activity"/>
    <property type="evidence" value="ECO:0007669"/>
    <property type="project" value="InterPro"/>
</dbReference>
<dbReference type="PROSITE" id="PS50600">
    <property type="entry name" value="ULP_PROTEASE"/>
    <property type="match status" value="1"/>
</dbReference>
<feature type="compositionally biased region" description="Low complexity" evidence="5">
    <location>
        <begin position="160"/>
        <end position="170"/>
    </location>
</feature>
<gene>
    <name evidence="7" type="ORF">CCACVL1_29200</name>
</gene>
<dbReference type="PANTHER" id="PTHR46468:SF1">
    <property type="entry name" value="SENTRIN-SPECIFIC PROTEASE 8"/>
    <property type="match status" value="1"/>
</dbReference>
<feature type="compositionally biased region" description="Polar residues" evidence="5">
    <location>
        <begin position="127"/>
        <end position="146"/>
    </location>
</feature>
<evidence type="ECO:0000256" key="3">
    <source>
        <dbReference type="ARBA" id="ARBA00022801"/>
    </source>
</evidence>
<evidence type="ECO:0000256" key="2">
    <source>
        <dbReference type="ARBA" id="ARBA00022670"/>
    </source>
</evidence>
<feature type="domain" description="Ubiquitin-like protease family profile" evidence="6">
    <location>
        <begin position="1"/>
        <end position="365"/>
    </location>
</feature>
<evidence type="ECO:0000313" key="8">
    <source>
        <dbReference type="Proteomes" id="UP000188268"/>
    </source>
</evidence>
<dbReference type="OrthoDB" id="1694155at2759"/>
<dbReference type="AlphaFoldDB" id="A0A1R3G379"/>
<dbReference type="PANTHER" id="PTHR46468">
    <property type="entry name" value="SENTRIN-SPECIFIC PROTEASE 8"/>
    <property type="match status" value="1"/>
</dbReference>
<organism evidence="7 8">
    <name type="scientific">Corchorus capsularis</name>
    <name type="common">Jute</name>
    <dbReference type="NCBI Taxonomy" id="210143"/>
    <lineage>
        <taxon>Eukaryota</taxon>
        <taxon>Viridiplantae</taxon>
        <taxon>Streptophyta</taxon>
        <taxon>Embryophyta</taxon>
        <taxon>Tracheophyta</taxon>
        <taxon>Spermatophyta</taxon>
        <taxon>Magnoliopsida</taxon>
        <taxon>eudicotyledons</taxon>
        <taxon>Gunneridae</taxon>
        <taxon>Pentapetalae</taxon>
        <taxon>rosids</taxon>
        <taxon>malvids</taxon>
        <taxon>Malvales</taxon>
        <taxon>Malvaceae</taxon>
        <taxon>Grewioideae</taxon>
        <taxon>Apeibeae</taxon>
        <taxon>Corchorus</taxon>
    </lineage>
</organism>
<evidence type="ECO:0000313" key="7">
    <source>
        <dbReference type="EMBL" id="OMO52517.1"/>
    </source>
</evidence>
<evidence type="ECO:0000259" key="6">
    <source>
        <dbReference type="PROSITE" id="PS50600"/>
    </source>
</evidence>
<comment type="caution">
    <text evidence="7">The sequence shown here is derived from an EMBL/GenBank/DDBJ whole genome shotgun (WGS) entry which is preliminary data.</text>
</comment>
<dbReference type="GO" id="GO:0008234">
    <property type="term" value="F:cysteine-type peptidase activity"/>
    <property type="evidence" value="ECO:0007669"/>
    <property type="project" value="UniProtKB-KW"/>
</dbReference>
<dbReference type="Gene3D" id="3.40.395.10">
    <property type="entry name" value="Adenoviral Proteinase, Chain A"/>
    <property type="match status" value="1"/>
</dbReference>
<dbReference type="GO" id="GO:0006508">
    <property type="term" value="P:proteolysis"/>
    <property type="evidence" value="ECO:0007669"/>
    <property type="project" value="UniProtKB-KW"/>
</dbReference>
<dbReference type="SUPFAM" id="SSF54001">
    <property type="entry name" value="Cysteine proteinases"/>
    <property type="match status" value="1"/>
</dbReference>
<dbReference type="EMBL" id="AWWV01015496">
    <property type="protein sequence ID" value="OMO52517.1"/>
    <property type="molecule type" value="Genomic_DNA"/>
</dbReference>
<keyword evidence="8" id="KW-1185">Reference proteome</keyword>
<accession>A0A1R3G379</accession>
<comment type="similarity">
    <text evidence="1">Belongs to the peptidase C48 family.</text>
</comment>
<dbReference type="InterPro" id="IPR003653">
    <property type="entry name" value="Peptidase_C48_C"/>
</dbReference>
<keyword evidence="3" id="KW-0378">Hydrolase</keyword>
<dbReference type="Pfam" id="PF02902">
    <property type="entry name" value="Peptidase_C48"/>
    <property type="match status" value="1"/>
</dbReference>
<keyword evidence="2" id="KW-0645">Protease</keyword>
<sequence>MAPIRYRLPQHGIQCFLKRIPDRVMGMGVNQSEESTSSESSIRWSEIQVFHALSAYDKMPTDDSEQSSFTELFDYSGVFKPSPEKLIEYKTSPRYKRAREAVKDDGQKLKKIRRELKEFAMRGRSFGQDQSAKNVGSKQSQSNSKVGSDKGTVYNVTSQKSLKGKSSSGKAECGRKRGPRGSSTTSRRRVSPNSDIKHLVKIFLEKRPETEDKGKKTLVDLDEICLTWKDLECLRPREWLNDKLPDILGHRHGGKNSPGRKQGSEPINATVVLTSAVCVLDFNKRKVLIFDSNEPYIAEDHERRLEQIRQVLKFTQSMLSHPKFMAGDREFGNLTEWDYETPRSVPQQQNTYDCGMFVATFMMELHLYKYTLVDVNEGSRFQLATTMISHQLNKMRTRAIEFIKDELKLRRSRC</sequence>
<evidence type="ECO:0000256" key="5">
    <source>
        <dbReference type="SAM" id="MobiDB-lite"/>
    </source>
</evidence>
<reference evidence="7 8" key="1">
    <citation type="submission" date="2013-09" db="EMBL/GenBank/DDBJ databases">
        <title>Corchorus capsularis genome sequencing.</title>
        <authorList>
            <person name="Alam M."/>
            <person name="Haque M.S."/>
            <person name="Islam M.S."/>
            <person name="Emdad E.M."/>
            <person name="Islam M.M."/>
            <person name="Ahmed B."/>
            <person name="Halim A."/>
            <person name="Hossen Q.M.M."/>
            <person name="Hossain M.Z."/>
            <person name="Ahmed R."/>
            <person name="Khan M.M."/>
            <person name="Islam R."/>
            <person name="Rashid M.M."/>
            <person name="Khan S.A."/>
            <person name="Rahman M.S."/>
            <person name="Alam M."/>
        </authorList>
    </citation>
    <scope>NUCLEOTIDE SEQUENCE [LARGE SCALE GENOMIC DNA]</scope>
    <source>
        <strain evidence="8">cv. CVL-1</strain>
        <tissue evidence="7">Whole seedling</tissue>
    </source>
</reference>
<dbReference type="GO" id="GO:0000338">
    <property type="term" value="P:protein deneddylation"/>
    <property type="evidence" value="ECO:0007669"/>
    <property type="project" value="TreeGrafter"/>
</dbReference>
<protein>
    <submittedName>
        <fullName evidence="7">Peptidase C48, SUMO/Sentrin/Ubl1</fullName>
    </submittedName>
</protein>
<dbReference type="Gramene" id="OMO52517">
    <property type="protein sequence ID" value="OMO52517"/>
    <property type="gene ID" value="CCACVL1_29200"/>
</dbReference>
<dbReference type="InterPro" id="IPR038765">
    <property type="entry name" value="Papain-like_cys_pep_sf"/>
</dbReference>
<proteinExistence type="inferred from homology"/>
<dbReference type="InterPro" id="IPR044613">
    <property type="entry name" value="Nep1/2-like"/>
</dbReference>
<feature type="region of interest" description="Disordered" evidence="5">
    <location>
        <begin position="120"/>
        <end position="192"/>
    </location>
</feature>
<evidence type="ECO:0000256" key="1">
    <source>
        <dbReference type="ARBA" id="ARBA00005234"/>
    </source>
</evidence>